<organism evidence="1 2">
    <name type="scientific">Datura stramonium</name>
    <name type="common">Jimsonweed</name>
    <name type="synonym">Common thornapple</name>
    <dbReference type="NCBI Taxonomy" id="4076"/>
    <lineage>
        <taxon>Eukaryota</taxon>
        <taxon>Viridiplantae</taxon>
        <taxon>Streptophyta</taxon>
        <taxon>Embryophyta</taxon>
        <taxon>Tracheophyta</taxon>
        <taxon>Spermatophyta</taxon>
        <taxon>Magnoliopsida</taxon>
        <taxon>eudicotyledons</taxon>
        <taxon>Gunneridae</taxon>
        <taxon>Pentapetalae</taxon>
        <taxon>asterids</taxon>
        <taxon>lamiids</taxon>
        <taxon>Solanales</taxon>
        <taxon>Solanaceae</taxon>
        <taxon>Solanoideae</taxon>
        <taxon>Datureae</taxon>
        <taxon>Datura</taxon>
    </lineage>
</organism>
<gene>
    <name evidence="1" type="ORF">HAX54_005116</name>
</gene>
<protein>
    <submittedName>
        <fullName evidence="1">Uncharacterized protein</fullName>
    </submittedName>
</protein>
<feature type="non-terminal residue" evidence="1">
    <location>
        <position position="82"/>
    </location>
</feature>
<name>A0ABS8T9A5_DATST</name>
<evidence type="ECO:0000313" key="2">
    <source>
        <dbReference type="Proteomes" id="UP000823775"/>
    </source>
</evidence>
<comment type="caution">
    <text evidence="1">The sequence shown here is derived from an EMBL/GenBank/DDBJ whole genome shotgun (WGS) entry which is preliminary data.</text>
</comment>
<sequence length="82" mass="9221">MPCRIAFVNATLSLLRRTPHGTEGSCLAPSIERDLLSRRVSMHQCWGASHVPLPRISVASRVPWRWDGAVVRLLQRLDNAFS</sequence>
<evidence type="ECO:0000313" key="1">
    <source>
        <dbReference type="EMBL" id="MCD7467595.1"/>
    </source>
</evidence>
<dbReference type="Proteomes" id="UP000823775">
    <property type="component" value="Unassembled WGS sequence"/>
</dbReference>
<accession>A0ABS8T9A5</accession>
<dbReference type="EMBL" id="JACEIK010001247">
    <property type="protein sequence ID" value="MCD7467595.1"/>
    <property type="molecule type" value="Genomic_DNA"/>
</dbReference>
<proteinExistence type="predicted"/>
<keyword evidence="2" id="KW-1185">Reference proteome</keyword>
<reference evidence="1 2" key="1">
    <citation type="journal article" date="2021" name="BMC Genomics">
        <title>Datura genome reveals duplications of psychoactive alkaloid biosynthetic genes and high mutation rate following tissue culture.</title>
        <authorList>
            <person name="Rajewski A."/>
            <person name="Carter-House D."/>
            <person name="Stajich J."/>
            <person name="Litt A."/>
        </authorList>
    </citation>
    <scope>NUCLEOTIDE SEQUENCE [LARGE SCALE GENOMIC DNA]</scope>
    <source>
        <strain evidence="1">AR-01</strain>
    </source>
</reference>